<proteinExistence type="predicted"/>
<dbReference type="EMBL" id="FQ790233">
    <property type="protein sequence ID" value="CBZ40733.1"/>
    <property type="molecule type" value="Genomic_DNA"/>
</dbReference>
<sequence>MLKLITLLSLTTGTAGITTFASSNNSNKNLSYSTSEIKNEKENIISDSKNLEEVSSKLSEVTKDLKDNDKKLLNKFEFTFKLFNSFF</sequence>
<evidence type="ECO:0000313" key="1">
    <source>
        <dbReference type="EMBL" id="CBZ40733.1"/>
    </source>
</evidence>
<evidence type="ECO:0000313" key="2">
    <source>
        <dbReference type="Proteomes" id="UP000008645"/>
    </source>
</evidence>
<dbReference type="KEGG" id="msk:MSUIS_06400"/>
<reference evidence="1 2" key="1">
    <citation type="journal article" date="2011" name="J. Bacteriol.">
        <title>Complete genome sequence of the hemotrophic Mycoplasma suis strain KI3806.</title>
        <authorList>
            <person name="Oehlerking J."/>
            <person name="Kube M."/>
            <person name="Felder K.M."/>
            <person name="Matter D."/>
            <person name="Wittenbrink M.M."/>
            <person name="Schwarzenbach S."/>
            <person name="Kramer M.M."/>
            <person name="Hoelzle K."/>
            <person name="Hoelzle L.E."/>
        </authorList>
    </citation>
    <scope>NUCLEOTIDE SEQUENCE [LARGE SCALE GENOMIC DNA]</scope>
    <source>
        <strain evidence="2">KI_3806</strain>
    </source>
</reference>
<dbReference type="AlphaFoldDB" id="F0V252"/>
<organism evidence="1 2">
    <name type="scientific">Mycoplasma suis (strain KI_3806)</name>
    <dbReference type="NCBI Taxonomy" id="708248"/>
    <lineage>
        <taxon>Bacteria</taxon>
        <taxon>Bacillati</taxon>
        <taxon>Mycoplasmatota</taxon>
        <taxon>Mollicutes</taxon>
        <taxon>Mycoplasmataceae</taxon>
        <taxon>Mycoplasma</taxon>
    </lineage>
</organism>
<gene>
    <name evidence="1" type="ORF">MSUIS_06400</name>
</gene>
<dbReference type="Proteomes" id="UP000008645">
    <property type="component" value="Chromosome"/>
</dbReference>
<dbReference type="HOGENOM" id="CLU_2480036_0_0_14"/>
<protein>
    <submittedName>
        <fullName evidence="1">Uncharacterized protein</fullName>
    </submittedName>
</protein>
<name>F0V252_MYCS3</name>
<accession>F0V252</accession>